<accession>A0ABS0IHB2</accession>
<sequence>MNEIMALTLPQVLTRLTIVPLVIAGIIGAVRFRQLPLNLRYLAGLLFFAVPINLLATAMMMQHRNNLFLLPVFAVIELGMLAMVYRSTLQSAAFTRAVPWLVGGFTAYVLFDSLLANKLTIYRPGQQVIQGLLVLAMVWLYFRKLLRDLQVQRLTQEPMFWVSAGLFVYFSGYLLIALFSNYLLTISNELAINIWAVNSLLFITLHLCYCVALWFPHRK</sequence>
<feature type="transmembrane region" description="Helical" evidence="1">
    <location>
        <begin position="42"/>
        <end position="61"/>
    </location>
</feature>
<keyword evidence="1" id="KW-0472">Membrane</keyword>
<dbReference type="RefSeq" id="WP_196282132.1">
    <property type="nucleotide sequence ID" value="NZ_JADQDQ010000004.1"/>
</dbReference>
<evidence type="ECO:0008006" key="4">
    <source>
        <dbReference type="Google" id="ProtNLM"/>
    </source>
</evidence>
<evidence type="ECO:0000313" key="3">
    <source>
        <dbReference type="Proteomes" id="UP000597617"/>
    </source>
</evidence>
<feature type="transmembrane region" description="Helical" evidence="1">
    <location>
        <begin position="97"/>
        <end position="116"/>
    </location>
</feature>
<feature type="transmembrane region" description="Helical" evidence="1">
    <location>
        <begin position="158"/>
        <end position="180"/>
    </location>
</feature>
<comment type="caution">
    <text evidence="2">The sequence shown here is derived from an EMBL/GenBank/DDBJ whole genome shotgun (WGS) entry which is preliminary data.</text>
</comment>
<dbReference type="Proteomes" id="UP000597617">
    <property type="component" value="Unassembled WGS sequence"/>
</dbReference>
<feature type="transmembrane region" description="Helical" evidence="1">
    <location>
        <begin position="67"/>
        <end position="85"/>
    </location>
</feature>
<organism evidence="2 3">
    <name type="scientific">Hymenobacter jeongseonensis</name>
    <dbReference type="NCBI Taxonomy" id="2791027"/>
    <lineage>
        <taxon>Bacteria</taxon>
        <taxon>Pseudomonadati</taxon>
        <taxon>Bacteroidota</taxon>
        <taxon>Cytophagia</taxon>
        <taxon>Cytophagales</taxon>
        <taxon>Hymenobacteraceae</taxon>
        <taxon>Hymenobacter</taxon>
    </lineage>
</organism>
<gene>
    <name evidence="2" type="ORF">I2I05_10120</name>
</gene>
<dbReference type="EMBL" id="JADQDQ010000004">
    <property type="protein sequence ID" value="MBF9237749.1"/>
    <property type="molecule type" value="Genomic_DNA"/>
</dbReference>
<feature type="transmembrane region" description="Helical" evidence="1">
    <location>
        <begin position="12"/>
        <end position="30"/>
    </location>
</feature>
<proteinExistence type="predicted"/>
<keyword evidence="3" id="KW-1185">Reference proteome</keyword>
<evidence type="ECO:0000256" key="1">
    <source>
        <dbReference type="SAM" id="Phobius"/>
    </source>
</evidence>
<reference evidence="2 3" key="1">
    <citation type="submission" date="2020-11" db="EMBL/GenBank/DDBJ databases">
        <authorList>
            <person name="Kim M.K."/>
        </authorList>
    </citation>
    <scope>NUCLEOTIDE SEQUENCE [LARGE SCALE GENOMIC DNA]</scope>
    <source>
        <strain evidence="2 3">BT683</strain>
    </source>
</reference>
<name>A0ABS0IHB2_9BACT</name>
<evidence type="ECO:0000313" key="2">
    <source>
        <dbReference type="EMBL" id="MBF9237749.1"/>
    </source>
</evidence>
<keyword evidence="1" id="KW-1133">Transmembrane helix</keyword>
<keyword evidence="1" id="KW-0812">Transmembrane</keyword>
<feature type="transmembrane region" description="Helical" evidence="1">
    <location>
        <begin position="128"/>
        <end position="146"/>
    </location>
</feature>
<feature type="transmembrane region" description="Helical" evidence="1">
    <location>
        <begin position="192"/>
        <end position="215"/>
    </location>
</feature>
<protein>
    <recommendedName>
        <fullName evidence="4">Lysoplasmalogenase</fullName>
    </recommendedName>
</protein>